<evidence type="ECO:0000313" key="2">
    <source>
        <dbReference type="Proteomes" id="UP000001075"/>
    </source>
</evidence>
<accession>G3H3E0</accession>
<name>G3H3E0_CRIGR</name>
<dbReference type="EMBL" id="JH000125">
    <property type="protein sequence ID" value="EGV97872.1"/>
    <property type="molecule type" value="Genomic_DNA"/>
</dbReference>
<dbReference type="InParanoid" id="G3H3E0"/>
<protein>
    <submittedName>
        <fullName evidence="1">Uncharacterized protein</fullName>
    </submittedName>
</protein>
<reference evidence="2" key="1">
    <citation type="journal article" date="2011" name="Nat. Biotechnol.">
        <title>The genomic sequence of the Chinese hamster ovary (CHO)-K1 cell line.</title>
        <authorList>
            <person name="Xu X."/>
            <person name="Nagarajan H."/>
            <person name="Lewis N.E."/>
            <person name="Pan S."/>
            <person name="Cai Z."/>
            <person name="Liu X."/>
            <person name="Chen W."/>
            <person name="Xie M."/>
            <person name="Wang W."/>
            <person name="Hammond S."/>
            <person name="Andersen M.R."/>
            <person name="Neff N."/>
            <person name="Passarelli B."/>
            <person name="Koh W."/>
            <person name="Fan H.C."/>
            <person name="Wang J."/>
            <person name="Gui Y."/>
            <person name="Lee K.H."/>
            <person name="Betenbaugh M.J."/>
            <person name="Quake S.R."/>
            <person name="Famili I."/>
            <person name="Palsson B.O."/>
            <person name="Wang J."/>
        </authorList>
    </citation>
    <scope>NUCLEOTIDE SEQUENCE [LARGE SCALE GENOMIC DNA]</scope>
    <source>
        <strain evidence="2">CHO K1 cell line</strain>
    </source>
</reference>
<organism evidence="1 2">
    <name type="scientific">Cricetulus griseus</name>
    <name type="common">Chinese hamster</name>
    <name type="synonym">Cricetulus barabensis griseus</name>
    <dbReference type="NCBI Taxonomy" id="10029"/>
    <lineage>
        <taxon>Eukaryota</taxon>
        <taxon>Metazoa</taxon>
        <taxon>Chordata</taxon>
        <taxon>Craniata</taxon>
        <taxon>Vertebrata</taxon>
        <taxon>Euteleostomi</taxon>
        <taxon>Mammalia</taxon>
        <taxon>Eutheria</taxon>
        <taxon>Euarchontoglires</taxon>
        <taxon>Glires</taxon>
        <taxon>Rodentia</taxon>
        <taxon>Myomorpha</taxon>
        <taxon>Muroidea</taxon>
        <taxon>Cricetidae</taxon>
        <taxon>Cricetinae</taxon>
        <taxon>Cricetulus</taxon>
    </lineage>
</organism>
<dbReference type="Proteomes" id="UP000001075">
    <property type="component" value="Unassembled WGS sequence"/>
</dbReference>
<gene>
    <name evidence="1" type="ORF">I79_004755</name>
</gene>
<proteinExistence type="predicted"/>
<dbReference type="AlphaFoldDB" id="G3H3E0"/>
<sequence>MEETTVYFQKLDMWGSQYLLLEMRNLLAGQVMCFSHLLKGRFYSVYLQCCPTALRSFLGRLSHQRGEDASHWLSHQGRGRRLLMTGCHIKEGGVPHDWRLFCI</sequence>
<evidence type="ECO:0000313" key="1">
    <source>
        <dbReference type="EMBL" id="EGV97872.1"/>
    </source>
</evidence>